<organism evidence="2 3">
    <name type="scientific">Caerostris darwini</name>
    <dbReference type="NCBI Taxonomy" id="1538125"/>
    <lineage>
        <taxon>Eukaryota</taxon>
        <taxon>Metazoa</taxon>
        <taxon>Ecdysozoa</taxon>
        <taxon>Arthropoda</taxon>
        <taxon>Chelicerata</taxon>
        <taxon>Arachnida</taxon>
        <taxon>Araneae</taxon>
        <taxon>Araneomorphae</taxon>
        <taxon>Entelegynae</taxon>
        <taxon>Araneoidea</taxon>
        <taxon>Araneidae</taxon>
        <taxon>Caerostris</taxon>
    </lineage>
</organism>
<evidence type="ECO:0000313" key="2">
    <source>
        <dbReference type="EMBL" id="GIY88650.1"/>
    </source>
</evidence>
<reference evidence="2 3" key="1">
    <citation type="submission" date="2021-06" db="EMBL/GenBank/DDBJ databases">
        <title>Caerostris darwini draft genome.</title>
        <authorList>
            <person name="Kono N."/>
            <person name="Arakawa K."/>
        </authorList>
    </citation>
    <scope>NUCLEOTIDE SEQUENCE [LARGE SCALE GENOMIC DNA]</scope>
</reference>
<protein>
    <submittedName>
        <fullName evidence="2">Uncharacterized protein</fullName>
    </submittedName>
</protein>
<keyword evidence="3" id="KW-1185">Reference proteome</keyword>
<dbReference type="AlphaFoldDB" id="A0AAV4X3V1"/>
<evidence type="ECO:0000313" key="3">
    <source>
        <dbReference type="Proteomes" id="UP001054837"/>
    </source>
</evidence>
<proteinExistence type="predicted"/>
<comment type="caution">
    <text evidence="2">The sequence shown here is derived from an EMBL/GenBank/DDBJ whole genome shotgun (WGS) entry which is preliminary data.</text>
</comment>
<accession>A0AAV4X3V1</accession>
<name>A0AAV4X3V1_9ARAC</name>
<evidence type="ECO:0000313" key="1">
    <source>
        <dbReference type="EMBL" id="GIY45914.1"/>
    </source>
</evidence>
<dbReference type="EMBL" id="BPLQ01009683">
    <property type="protein sequence ID" value="GIY45914.1"/>
    <property type="molecule type" value="Genomic_DNA"/>
</dbReference>
<dbReference type="Proteomes" id="UP001054837">
    <property type="component" value="Unassembled WGS sequence"/>
</dbReference>
<dbReference type="EMBL" id="BPLQ01015521">
    <property type="protein sequence ID" value="GIY88650.1"/>
    <property type="molecule type" value="Genomic_DNA"/>
</dbReference>
<gene>
    <name evidence="2" type="ORF">CDAR_111551</name>
    <name evidence="1" type="ORF">CDAR_380231</name>
</gene>
<sequence>MQVKLETFHYCYNAFHLHLLHMDTTPEIEKEIGSIRKTCLRSLIRIKNTLHSCEMASKWIEMLASISSAKDIRSNVQKVNEMSAEVVQVMAEEVFHMRTTILNVL</sequence>